<keyword evidence="2" id="KW-1185">Reference proteome</keyword>
<organism evidence="1 2">
    <name type="scientific">Trichonephila inaurata madagascariensis</name>
    <dbReference type="NCBI Taxonomy" id="2747483"/>
    <lineage>
        <taxon>Eukaryota</taxon>
        <taxon>Metazoa</taxon>
        <taxon>Ecdysozoa</taxon>
        <taxon>Arthropoda</taxon>
        <taxon>Chelicerata</taxon>
        <taxon>Arachnida</taxon>
        <taxon>Araneae</taxon>
        <taxon>Araneomorphae</taxon>
        <taxon>Entelegynae</taxon>
        <taxon>Araneoidea</taxon>
        <taxon>Nephilidae</taxon>
        <taxon>Trichonephila</taxon>
        <taxon>Trichonephila inaurata</taxon>
    </lineage>
</organism>
<proteinExistence type="predicted"/>
<evidence type="ECO:0000313" key="1">
    <source>
        <dbReference type="EMBL" id="GFY47573.1"/>
    </source>
</evidence>
<evidence type="ECO:0000313" key="2">
    <source>
        <dbReference type="Proteomes" id="UP000886998"/>
    </source>
</evidence>
<reference evidence="1" key="1">
    <citation type="submission" date="2020-08" db="EMBL/GenBank/DDBJ databases">
        <title>Multicomponent nature underlies the extraordinary mechanical properties of spider dragline silk.</title>
        <authorList>
            <person name="Kono N."/>
            <person name="Nakamura H."/>
            <person name="Mori M."/>
            <person name="Yoshida Y."/>
            <person name="Ohtoshi R."/>
            <person name="Malay A.D."/>
            <person name="Moran D.A.P."/>
            <person name="Tomita M."/>
            <person name="Numata K."/>
            <person name="Arakawa K."/>
        </authorList>
    </citation>
    <scope>NUCLEOTIDE SEQUENCE</scope>
</reference>
<dbReference type="EMBL" id="BMAV01006017">
    <property type="protein sequence ID" value="GFY47573.1"/>
    <property type="molecule type" value="Genomic_DNA"/>
</dbReference>
<sequence>MPKGKIVTYCESICVGVYAPDCRTSFLANGIEISLSQFRSSALGDGSFEEFFSSESRTLSVLPFAWKSDGTINRIRIAENIIQSEMFDMKTRLTFACNYWCWHEIREFAKRMSADEYEVLILKYINTSSTSTDVQMVIRFFEFIIDTTSRHSCQLWSLESKWTFITMFNRVFDHLPIEKRLALESQSVQTSHIPLARHFLTRMGVHRRSQMLQQYPYQVLRTLLFCPLQSSFKDAAATVKETLSDRSFLQLIHIIICQKILPGWRDFDYLDLLRTFWRESPIHCKEYVRGDDIFEILTVILEGRCFRTHLRSGIPRRYLTHGGNLIGNTIQCIKLIMYTDN</sequence>
<name>A0A8X6X5V8_9ARAC</name>
<dbReference type="Proteomes" id="UP000886998">
    <property type="component" value="Unassembled WGS sequence"/>
</dbReference>
<protein>
    <submittedName>
        <fullName evidence="1">Uncharacterized protein</fullName>
    </submittedName>
</protein>
<dbReference type="OrthoDB" id="2013972at2759"/>
<gene>
    <name evidence="1" type="primary">NCL1_31508</name>
    <name evidence="1" type="ORF">TNIN_461921</name>
</gene>
<dbReference type="AlphaFoldDB" id="A0A8X6X5V8"/>
<accession>A0A8X6X5V8</accession>
<comment type="caution">
    <text evidence="1">The sequence shown here is derived from an EMBL/GenBank/DDBJ whole genome shotgun (WGS) entry which is preliminary data.</text>
</comment>